<name>D7KV73_ARALL</name>
<proteinExistence type="predicted"/>
<feature type="compositionally biased region" description="Basic and acidic residues" evidence="1">
    <location>
        <begin position="84"/>
        <end position="95"/>
    </location>
</feature>
<organism evidence="3">
    <name type="scientific">Arabidopsis lyrata subsp. lyrata</name>
    <name type="common">Lyre-leaved rock-cress</name>
    <dbReference type="NCBI Taxonomy" id="81972"/>
    <lineage>
        <taxon>Eukaryota</taxon>
        <taxon>Viridiplantae</taxon>
        <taxon>Streptophyta</taxon>
        <taxon>Embryophyta</taxon>
        <taxon>Tracheophyta</taxon>
        <taxon>Spermatophyta</taxon>
        <taxon>Magnoliopsida</taxon>
        <taxon>eudicotyledons</taxon>
        <taxon>Gunneridae</taxon>
        <taxon>Pentapetalae</taxon>
        <taxon>rosids</taxon>
        <taxon>malvids</taxon>
        <taxon>Brassicales</taxon>
        <taxon>Brassicaceae</taxon>
        <taxon>Camelineae</taxon>
        <taxon>Arabidopsis</taxon>
    </lineage>
</organism>
<evidence type="ECO:0000313" key="3">
    <source>
        <dbReference type="Proteomes" id="UP000008694"/>
    </source>
</evidence>
<dbReference type="Gramene" id="Al_scaffold_0002_2514">
    <property type="protein sequence ID" value="Al_scaffold_0002_2514"/>
    <property type="gene ID" value="Al_scaffold_0002_2514"/>
</dbReference>
<reference evidence="3" key="1">
    <citation type="journal article" date="2011" name="Nat. Genet.">
        <title>The Arabidopsis lyrata genome sequence and the basis of rapid genome size change.</title>
        <authorList>
            <person name="Hu T.T."/>
            <person name="Pattyn P."/>
            <person name="Bakker E.G."/>
            <person name="Cao J."/>
            <person name="Cheng J.-F."/>
            <person name="Clark R.M."/>
            <person name="Fahlgren N."/>
            <person name="Fawcett J.A."/>
            <person name="Grimwood J."/>
            <person name="Gundlach H."/>
            <person name="Haberer G."/>
            <person name="Hollister J.D."/>
            <person name="Ossowski S."/>
            <person name="Ottilar R.P."/>
            <person name="Salamov A.A."/>
            <person name="Schneeberger K."/>
            <person name="Spannagl M."/>
            <person name="Wang X."/>
            <person name="Yang L."/>
            <person name="Nasrallah M.E."/>
            <person name="Bergelson J."/>
            <person name="Carrington J.C."/>
            <person name="Gaut B.S."/>
            <person name="Schmutz J."/>
            <person name="Mayer K.F.X."/>
            <person name="Van de Peer Y."/>
            <person name="Grigoriev I.V."/>
            <person name="Nordborg M."/>
            <person name="Weigel D."/>
            <person name="Guo Y.-L."/>
        </authorList>
    </citation>
    <scope>NUCLEOTIDE SEQUENCE [LARGE SCALE GENOMIC DNA]</scope>
    <source>
        <strain evidence="3">cv. MN47</strain>
    </source>
</reference>
<sequence>MTVTRPPCAVEDLRPKRDCVLANGRDLGLLCFLLTVKKREKRLASELKPRNMSLKKKQPNMQTPIDRRSRRRTNLKAQPATIRQNRERDQSEKRAQQQTPSCHFHHGNELERNQAQRTFEKRLGISQRGAPTLTRGQSEPIKATYTPEPVTTSQEKN</sequence>
<evidence type="ECO:0000313" key="2">
    <source>
        <dbReference type="EMBL" id="EFH63977.1"/>
    </source>
</evidence>
<dbReference type="HOGENOM" id="CLU_1680310_0_0_1"/>
<dbReference type="Proteomes" id="UP000008694">
    <property type="component" value="Unassembled WGS sequence"/>
</dbReference>
<accession>D7KV73</accession>
<feature type="region of interest" description="Disordered" evidence="1">
    <location>
        <begin position="46"/>
        <end position="109"/>
    </location>
</feature>
<evidence type="ECO:0000256" key="1">
    <source>
        <dbReference type="SAM" id="MobiDB-lite"/>
    </source>
</evidence>
<dbReference type="AlphaFoldDB" id="D7KV73"/>
<protein>
    <submittedName>
        <fullName evidence="2">Predicted protein</fullName>
    </submittedName>
</protein>
<keyword evidence="3" id="KW-1185">Reference proteome</keyword>
<feature type="region of interest" description="Disordered" evidence="1">
    <location>
        <begin position="122"/>
        <end position="157"/>
    </location>
</feature>
<gene>
    <name evidence="2" type="ORF">ARALYDRAFT_677364</name>
</gene>
<dbReference type="EMBL" id="GL348714">
    <property type="protein sequence ID" value="EFH63977.1"/>
    <property type="molecule type" value="Genomic_DNA"/>
</dbReference>